<dbReference type="CDD" id="cd00412">
    <property type="entry name" value="pyrophosphatase"/>
    <property type="match status" value="1"/>
</dbReference>
<dbReference type="GO" id="GO:0004427">
    <property type="term" value="F:inorganic diphosphate phosphatase activity"/>
    <property type="evidence" value="ECO:0007669"/>
    <property type="project" value="UniProtKB-EC"/>
</dbReference>
<comment type="similarity">
    <text evidence="3">Belongs to the PPase family.</text>
</comment>
<evidence type="ECO:0000313" key="11">
    <source>
        <dbReference type="EMBL" id="KAK7069258.1"/>
    </source>
</evidence>
<evidence type="ECO:0000256" key="1">
    <source>
        <dbReference type="ARBA" id="ARBA00001946"/>
    </source>
</evidence>
<evidence type="ECO:0000313" key="12">
    <source>
        <dbReference type="Proteomes" id="UP001381693"/>
    </source>
</evidence>
<evidence type="ECO:0000256" key="7">
    <source>
        <dbReference type="ARBA" id="ARBA00022801"/>
    </source>
</evidence>
<evidence type="ECO:0000256" key="4">
    <source>
        <dbReference type="ARBA" id="ARBA00012146"/>
    </source>
</evidence>
<dbReference type="GO" id="GO:0000287">
    <property type="term" value="F:magnesium ion binding"/>
    <property type="evidence" value="ECO:0007669"/>
    <property type="project" value="InterPro"/>
</dbReference>
<dbReference type="GO" id="GO:0005737">
    <property type="term" value="C:cytoplasm"/>
    <property type="evidence" value="ECO:0007669"/>
    <property type="project" value="UniProtKB-SubCell"/>
</dbReference>
<comment type="caution">
    <text evidence="11">The sequence shown here is derived from an EMBL/GenBank/DDBJ whole genome shotgun (WGS) entry which is preliminary data.</text>
</comment>
<protein>
    <recommendedName>
        <fullName evidence="10">Inorganic pyrophosphatase</fullName>
        <ecNumber evidence="4">3.6.1.1</ecNumber>
    </recommendedName>
    <alternativeName>
        <fullName evidence="9">Pyrophosphate phospho-hydrolase</fullName>
    </alternativeName>
</protein>
<dbReference type="AlphaFoldDB" id="A0AAN8WVJ1"/>
<evidence type="ECO:0000256" key="3">
    <source>
        <dbReference type="ARBA" id="ARBA00006220"/>
    </source>
</evidence>
<dbReference type="FunFam" id="3.90.80.10:FF:000004">
    <property type="entry name" value="Inorganic pyrophosphatase"/>
    <property type="match status" value="1"/>
</dbReference>
<comment type="cofactor">
    <cofactor evidence="1">
        <name>Mg(2+)</name>
        <dbReference type="ChEBI" id="CHEBI:18420"/>
    </cofactor>
</comment>
<dbReference type="InterPro" id="IPR008162">
    <property type="entry name" value="Pyrophosphatase"/>
</dbReference>
<dbReference type="GO" id="GO:0006796">
    <property type="term" value="P:phosphate-containing compound metabolic process"/>
    <property type="evidence" value="ECO:0007669"/>
    <property type="project" value="InterPro"/>
</dbReference>
<dbReference type="Pfam" id="PF00719">
    <property type="entry name" value="Pyrophosphatase"/>
    <property type="match status" value="1"/>
</dbReference>
<proteinExistence type="inferred from homology"/>
<evidence type="ECO:0000256" key="6">
    <source>
        <dbReference type="ARBA" id="ARBA00022723"/>
    </source>
</evidence>
<evidence type="ECO:0000256" key="8">
    <source>
        <dbReference type="ARBA" id="ARBA00022842"/>
    </source>
</evidence>
<reference evidence="11 12" key="1">
    <citation type="submission" date="2023-11" db="EMBL/GenBank/DDBJ databases">
        <title>Halocaridina rubra genome assembly.</title>
        <authorList>
            <person name="Smith C."/>
        </authorList>
    </citation>
    <scope>NUCLEOTIDE SEQUENCE [LARGE SCALE GENOMIC DNA]</scope>
    <source>
        <strain evidence="11">EP-1</strain>
        <tissue evidence="11">Whole</tissue>
    </source>
</reference>
<comment type="subcellular location">
    <subcellularLocation>
        <location evidence="2">Cytoplasm</location>
    </subcellularLocation>
</comment>
<evidence type="ECO:0000256" key="2">
    <source>
        <dbReference type="ARBA" id="ARBA00004496"/>
    </source>
</evidence>
<dbReference type="PROSITE" id="PS00387">
    <property type="entry name" value="PPASE"/>
    <property type="match status" value="1"/>
</dbReference>
<keyword evidence="5" id="KW-0963">Cytoplasm</keyword>
<keyword evidence="6" id="KW-0479">Metal-binding</keyword>
<organism evidence="11 12">
    <name type="scientific">Halocaridina rubra</name>
    <name type="common">Hawaiian red shrimp</name>
    <dbReference type="NCBI Taxonomy" id="373956"/>
    <lineage>
        <taxon>Eukaryota</taxon>
        <taxon>Metazoa</taxon>
        <taxon>Ecdysozoa</taxon>
        <taxon>Arthropoda</taxon>
        <taxon>Crustacea</taxon>
        <taxon>Multicrustacea</taxon>
        <taxon>Malacostraca</taxon>
        <taxon>Eumalacostraca</taxon>
        <taxon>Eucarida</taxon>
        <taxon>Decapoda</taxon>
        <taxon>Pleocyemata</taxon>
        <taxon>Caridea</taxon>
        <taxon>Atyoidea</taxon>
        <taxon>Atyidae</taxon>
        <taxon>Halocaridina</taxon>
    </lineage>
</organism>
<dbReference type="SUPFAM" id="SSF50324">
    <property type="entry name" value="Inorganic pyrophosphatase"/>
    <property type="match status" value="1"/>
</dbReference>
<gene>
    <name evidence="11" type="primary">Nurf-38</name>
    <name evidence="11" type="ORF">SK128_020519</name>
</gene>
<evidence type="ECO:0000256" key="10">
    <source>
        <dbReference type="ARBA" id="ARBA00040300"/>
    </source>
</evidence>
<sequence length="341" mass="38344">MWDCARDGVPVAMAHMCSRVTRCLLSRNVRHFVNITPPKRFKPSLDIPQVSSVMAYSTVEKGTPNTLDYRVFIKNEDGPVSPFHDIPLFANEGNKIFNMVVEIPRWTNAKMEIATKDPLNPIKQDVKKGKLRYVANCFPHHGYIWNYGALPQTWEDPNHVDETTGCKGDNDPIDVCEIGYRVAKRGEVIQVKILGTLALIDEGETDWKLIAIDVNDPLAPQLSDISDVEKHMPGFLKATVEWFRIYKIPDGKPENQFAFNGEPKERDFAHKIIMETHEAWQNLVEGKAEAGGLNNQCVLVSHAVNKLSQSEAEEVVSTAPEPGSAMPLDAKVDLWHYVSLK</sequence>
<name>A0AAN8WVJ1_HALRR</name>
<keyword evidence="7 11" id="KW-0378">Hydrolase</keyword>
<evidence type="ECO:0000256" key="9">
    <source>
        <dbReference type="ARBA" id="ARBA00032535"/>
    </source>
</evidence>
<keyword evidence="8" id="KW-0460">Magnesium</keyword>
<dbReference type="Gene3D" id="3.90.80.10">
    <property type="entry name" value="Inorganic pyrophosphatase"/>
    <property type="match status" value="1"/>
</dbReference>
<evidence type="ECO:0000256" key="5">
    <source>
        <dbReference type="ARBA" id="ARBA00022490"/>
    </source>
</evidence>
<dbReference type="EMBL" id="JAXCGZ010016990">
    <property type="protein sequence ID" value="KAK7069258.1"/>
    <property type="molecule type" value="Genomic_DNA"/>
</dbReference>
<accession>A0AAN8WVJ1</accession>
<keyword evidence="12" id="KW-1185">Reference proteome</keyword>
<dbReference type="Proteomes" id="UP001381693">
    <property type="component" value="Unassembled WGS sequence"/>
</dbReference>
<dbReference type="EC" id="3.6.1.1" evidence="4"/>
<dbReference type="InterPro" id="IPR036649">
    <property type="entry name" value="Pyrophosphatase_sf"/>
</dbReference>
<dbReference type="PANTHER" id="PTHR10286">
    <property type="entry name" value="INORGANIC PYROPHOSPHATASE"/>
    <property type="match status" value="1"/>
</dbReference>